<feature type="region of interest" description="Disordered" evidence="1">
    <location>
        <begin position="292"/>
        <end position="319"/>
    </location>
</feature>
<feature type="compositionally biased region" description="Polar residues" evidence="1">
    <location>
        <begin position="294"/>
        <end position="309"/>
    </location>
</feature>
<gene>
    <name evidence="2" type="ORF">OC846_003387</name>
</gene>
<feature type="compositionally biased region" description="Basic and acidic residues" evidence="1">
    <location>
        <begin position="390"/>
        <end position="415"/>
    </location>
</feature>
<dbReference type="Proteomes" id="UP001176517">
    <property type="component" value="Unassembled WGS sequence"/>
</dbReference>
<feature type="compositionally biased region" description="Low complexity" evidence="1">
    <location>
        <begin position="721"/>
        <end position="731"/>
    </location>
</feature>
<accession>A0AAN6GQI5</accession>
<proteinExistence type="predicted"/>
<reference evidence="2" key="1">
    <citation type="journal article" date="2023" name="PhytoFront">
        <title>Draft Genome Resources of Seven Strains of Tilletia horrida, Causal Agent of Kernel Smut of Rice.</title>
        <authorList>
            <person name="Khanal S."/>
            <person name="Antony Babu S."/>
            <person name="Zhou X.G."/>
        </authorList>
    </citation>
    <scope>NUCLEOTIDE SEQUENCE</scope>
    <source>
        <strain evidence="2">TX6</strain>
    </source>
</reference>
<name>A0AAN6GQI5_9BASI</name>
<feature type="compositionally biased region" description="Polar residues" evidence="1">
    <location>
        <begin position="358"/>
        <end position="389"/>
    </location>
</feature>
<feature type="compositionally biased region" description="Low complexity" evidence="1">
    <location>
        <begin position="344"/>
        <end position="355"/>
    </location>
</feature>
<evidence type="ECO:0000313" key="2">
    <source>
        <dbReference type="EMBL" id="KAK0551147.1"/>
    </source>
</evidence>
<feature type="compositionally biased region" description="Low complexity" evidence="1">
    <location>
        <begin position="586"/>
        <end position="599"/>
    </location>
</feature>
<evidence type="ECO:0000256" key="1">
    <source>
        <dbReference type="SAM" id="MobiDB-lite"/>
    </source>
</evidence>
<feature type="region of interest" description="Disordered" evidence="1">
    <location>
        <begin position="445"/>
        <end position="601"/>
    </location>
</feature>
<feature type="region of interest" description="Disordered" evidence="1">
    <location>
        <begin position="809"/>
        <end position="845"/>
    </location>
</feature>
<feature type="compositionally biased region" description="Low complexity" evidence="1">
    <location>
        <begin position="829"/>
        <end position="843"/>
    </location>
</feature>
<feature type="region of interest" description="Disordered" evidence="1">
    <location>
        <begin position="22"/>
        <end position="112"/>
    </location>
</feature>
<feature type="region of interest" description="Disordered" evidence="1">
    <location>
        <begin position="337"/>
        <end position="415"/>
    </location>
</feature>
<feature type="compositionally biased region" description="Basic and acidic residues" evidence="1">
    <location>
        <begin position="754"/>
        <end position="763"/>
    </location>
</feature>
<evidence type="ECO:0000313" key="3">
    <source>
        <dbReference type="Proteomes" id="UP001176517"/>
    </source>
</evidence>
<feature type="compositionally biased region" description="Low complexity" evidence="1">
    <location>
        <begin position="445"/>
        <end position="498"/>
    </location>
</feature>
<dbReference type="EMBL" id="JAPDMZ010000081">
    <property type="protein sequence ID" value="KAK0551147.1"/>
    <property type="molecule type" value="Genomic_DNA"/>
</dbReference>
<dbReference type="AlphaFoldDB" id="A0AAN6GQI5"/>
<feature type="compositionally biased region" description="Basic and acidic residues" evidence="1">
    <location>
        <begin position="890"/>
        <end position="900"/>
    </location>
</feature>
<sequence length="917" mass="97807">MEIVVSSRRQQGEAGYLRSRLALVHPDGSSTDELSSEEAIPSSAPSSAALLKTSPRRQRQQQQQQQHARDEEHSYNGAHQQADELNDDDDDDDDSEEEDIPTFDYPLHPDLEGTPAVFYRGPLTSEEVLQLLTQTTPAPLSRQARNALTPSNTSITRPPIGSPWAWFHFRGLFPRPVAHRKGPKRRRLHDTTTAATDSFEFSNHDDEHQDESEEVLFERWQCKSCKTNCHVPPKRYSNLSAHLYGHARQVGCLAKRTRRRWVPGAPAVERLPHWSEHDRKAVKDAERARAQLLAGQQSSSTTRQASVSAPATAVRKKEKVVVAAAPVTGLPAAHISEVDEESEAAPGPSSSSLPATVRNGNKRSFGQLANDNNQPQTKLDTNGNATSSGDDGHANGRNEKRAAGPNHDKDQGAKRAGDRFRPTMLFPHLHTSASAAAAGGLAINGTPSSSSNSPWSSESEYVPSSGAAMRGSSSAAVGPAPSSSSSSSSPAASSSPAPDRTHLIRGGRAVSGGVETRGEDQEAGSTNVRRSDAAPAPAPAVAISSFRVHGDSSPSSGASSSAVSAALGGQSRHHRVLAPSMRFMGPPSSRRPYASAAASNEAQRAILAVPRHQQRRRRPPPPTFPQVASNPCFVLASAHEPDYPILATSSSSRGAAEQGRSLTLEAICGYPAASSSPDEGEGEALVGVSLVDLLAVEDMILADQMVEDVLRAAGLEGGARAGAWGASTEPGPGKEGTGGDTDRPKGSAANVPPNEDRPDEELHLPPSWESTTYSHTAYKVLNPIRLRHAHGYFLPFCVRLHLVPLVPASSSSNGAADAHTKDQMGGVGARADASRGPPSSSSSRPHRRFALVWTFLLAGNPGAQMPSLLVAPKAQGQAENDKTDEEEDGERQRRQQQRHVELLQGAAVRLRLPELAR</sequence>
<keyword evidence="3" id="KW-1185">Reference proteome</keyword>
<feature type="compositionally biased region" description="Low complexity" evidence="1">
    <location>
        <begin position="37"/>
        <end position="53"/>
    </location>
</feature>
<organism evidence="2 3">
    <name type="scientific">Tilletia horrida</name>
    <dbReference type="NCBI Taxonomy" id="155126"/>
    <lineage>
        <taxon>Eukaryota</taxon>
        <taxon>Fungi</taxon>
        <taxon>Dikarya</taxon>
        <taxon>Basidiomycota</taxon>
        <taxon>Ustilaginomycotina</taxon>
        <taxon>Exobasidiomycetes</taxon>
        <taxon>Tilletiales</taxon>
        <taxon>Tilletiaceae</taxon>
        <taxon>Tilletia</taxon>
    </lineage>
</organism>
<feature type="compositionally biased region" description="Acidic residues" evidence="1">
    <location>
        <begin position="84"/>
        <end position="101"/>
    </location>
</feature>
<feature type="region of interest" description="Disordered" evidence="1">
    <location>
        <begin position="720"/>
        <end position="768"/>
    </location>
</feature>
<feature type="region of interest" description="Disordered" evidence="1">
    <location>
        <begin position="873"/>
        <end position="900"/>
    </location>
</feature>
<comment type="caution">
    <text evidence="2">The sequence shown here is derived from an EMBL/GenBank/DDBJ whole genome shotgun (WGS) entry which is preliminary data.</text>
</comment>
<feature type="compositionally biased region" description="Low complexity" evidence="1">
    <location>
        <begin position="533"/>
        <end position="542"/>
    </location>
</feature>
<feature type="compositionally biased region" description="Low complexity" evidence="1">
    <location>
        <begin position="551"/>
        <end position="570"/>
    </location>
</feature>
<protein>
    <submittedName>
        <fullName evidence="2">Uncharacterized protein</fullName>
    </submittedName>
</protein>